<keyword evidence="5" id="KW-0406">Ion transport</keyword>
<dbReference type="PROSITE" id="PS50042">
    <property type="entry name" value="CNMP_BINDING_3"/>
    <property type="match status" value="1"/>
</dbReference>
<gene>
    <name evidence="11" type="ORF">TrCOL_g12070</name>
</gene>
<dbReference type="CDD" id="cd00038">
    <property type="entry name" value="CAP_ED"/>
    <property type="match status" value="1"/>
</dbReference>
<dbReference type="Pfam" id="PF00027">
    <property type="entry name" value="cNMP_binding"/>
    <property type="match status" value="1"/>
</dbReference>
<comment type="subcellular location">
    <subcellularLocation>
        <location evidence="1">Membrane</location>
        <topology evidence="1">Multi-pass membrane protein</topology>
    </subcellularLocation>
</comment>
<feature type="transmembrane region" description="Helical" evidence="9">
    <location>
        <begin position="229"/>
        <end position="247"/>
    </location>
</feature>
<dbReference type="Pfam" id="PF00520">
    <property type="entry name" value="Ion_trans"/>
    <property type="match status" value="1"/>
</dbReference>
<dbReference type="SUPFAM" id="SSF81324">
    <property type="entry name" value="Voltage-gated potassium channels"/>
    <property type="match status" value="1"/>
</dbReference>
<keyword evidence="12" id="KW-1185">Reference proteome</keyword>
<dbReference type="AlphaFoldDB" id="A0A9W7GNF7"/>
<dbReference type="SUPFAM" id="SSF51206">
    <property type="entry name" value="cAMP-binding domain-like"/>
    <property type="match status" value="1"/>
</dbReference>
<dbReference type="PANTHER" id="PTHR47823:SF9">
    <property type="entry name" value="CHROMOSOME UNDETERMINED SCAFFOLD_10, WHOLE GENOME SHOTGUN SEQUENCE"/>
    <property type="match status" value="1"/>
</dbReference>
<reference evidence="12" key="1">
    <citation type="journal article" date="2023" name="Commun. Biol.">
        <title>Genome analysis of Parmales, the sister group of diatoms, reveals the evolutionary specialization of diatoms from phago-mixotrophs to photoautotrophs.</title>
        <authorList>
            <person name="Ban H."/>
            <person name="Sato S."/>
            <person name="Yoshikawa S."/>
            <person name="Yamada K."/>
            <person name="Nakamura Y."/>
            <person name="Ichinomiya M."/>
            <person name="Sato N."/>
            <person name="Blanc-Mathieu R."/>
            <person name="Endo H."/>
            <person name="Kuwata A."/>
            <person name="Ogata H."/>
        </authorList>
    </citation>
    <scope>NUCLEOTIDE SEQUENCE [LARGE SCALE GENOMIC DNA]</scope>
</reference>
<evidence type="ECO:0000256" key="2">
    <source>
        <dbReference type="ARBA" id="ARBA00022448"/>
    </source>
</evidence>
<dbReference type="Gene3D" id="2.60.120.10">
    <property type="entry name" value="Jelly Rolls"/>
    <property type="match status" value="1"/>
</dbReference>
<evidence type="ECO:0000256" key="8">
    <source>
        <dbReference type="SAM" id="MobiDB-lite"/>
    </source>
</evidence>
<dbReference type="InterPro" id="IPR005821">
    <property type="entry name" value="Ion_trans_dom"/>
</dbReference>
<evidence type="ECO:0000259" key="10">
    <source>
        <dbReference type="PROSITE" id="PS50042"/>
    </source>
</evidence>
<dbReference type="PRINTS" id="PR01463">
    <property type="entry name" value="EAGCHANLFMLY"/>
</dbReference>
<keyword evidence="4 9" id="KW-1133">Transmembrane helix</keyword>
<evidence type="ECO:0000256" key="9">
    <source>
        <dbReference type="SAM" id="Phobius"/>
    </source>
</evidence>
<keyword evidence="3 9" id="KW-0812">Transmembrane</keyword>
<evidence type="ECO:0000256" key="4">
    <source>
        <dbReference type="ARBA" id="ARBA00022989"/>
    </source>
</evidence>
<feature type="domain" description="Cyclic nucleotide-binding" evidence="10">
    <location>
        <begin position="530"/>
        <end position="628"/>
    </location>
</feature>
<proteinExistence type="predicted"/>
<dbReference type="OrthoDB" id="421226at2759"/>
<feature type="transmembrane region" description="Helical" evidence="9">
    <location>
        <begin position="419"/>
        <end position="446"/>
    </location>
</feature>
<dbReference type="InterPro" id="IPR014710">
    <property type="entry name" value="RmlC-like_jellyroll"/>
</dbReference>
<dbReference type="EMBL" id="BRYA01000376">
    <property type="protein sequence ID" value="GMI48124.1"/>
    <property type="molecule type" value="Genomic_DNA"/>
</dbReference>
<feature type="compositionally biased region" description="Low complexity" evidence="8">
    <location>
        <begin position="10"/>
        <end position="21"/>
    </location>
</feature>
<feature type="transmembrane region" description="Helical" evidence="9">
    <location>
        <begin position="342"/>
        <end position="363"/>
    </location>
</feature>
<organism evidence="11 12">
    <name type="scientific">Triparma columacea</name>
    <dbReference type="NCBI Taxonomy" id="722753"/>
    <lineage>
        <taxon>Eukaryota</taxon>
        <taxon>Sar</taxon>
        <taxon>Stramenopiles</taxon>
        <taxon>Ochrophyta</taxon>
        <taxon>Bolidophyceae</taxon>
        <taxon>Parmales</taxon>
        <taxon>Triparmaceae</taxon>
        <taxon>Triparma</taxon>
    </lineage>
</organism>
<comment type="caution">
    <text evidence="11">The sequence shown here is derived from an EMBL/GenBank/DDBJ whole genome shotgun (WGS) entry which is preliminary data.</text>
</comment>
<accession>A0A9W7GNF7</accession>
<evidence type="ECO:0000313" key="12">
    <source>
        <dbReference type="Proteomes" id="UP001165065"/>
    </source>
</evidence>
<dbReference type="Proteomes" id="UP001165065">
    <property type="component" value="Unassembled WGS sequence"/>
</dbReference>
<dbReference type="GO" id="GO:0016020">
    <property type="term" value="C:membrane"/>
    <property type="evidence" value="ECO:0007669"/>
    <property type="project" value="UniProtKB-SubCell"/>
</dbReference>
<feature type="transmembrane region" description="Helical" evidence="9">
    <location>
        <begin position="190"/>
        <end position="209"/>
    </location>
</feature>
<protein>
    <recommendedName>
        <fullName evidence="10">Cyclic nucleotide-binding domain-containing protein</fullName>
    </recommendedName>
</protein>
<evidence type="ECO:0000256" key="1">
    <source>
        <dbReference type="ARBA" id="ARBA00004141"/>
    </source>
</evidence>
<dbReference type="PANTHER" id="PTHR47823">
    <property type="entry name" value="ION_TRANS DOMAIN-CONTAINING PROTEIN"/>
    <property type="match status" value="1"/>
</dbReference>
<dbReference type="InterPro" id="IPR000595">
    <property type="entry name" value="cNMP-bd_dom"/>
</dbReference>
<evidence type="ECO:0000313" key="11">
    <source>
        <dbReference type="EMBL" id="GMI48124.1"/>
    </source>
</evidence>
<keyword evidence="2" id="KW-0813">Transport</keyword>
<evidence type="ECO:0000256" key="5">
    <source>
        <dbReference type="ARBA" id="ARBA00023065"/>
    </source>
</evidence>
<feature type="transmembrane region" description="Helical" evidence="9">
    <location>
        <begin position="267"/>
        <end position="284"/>
    </location>
</feature>
<name>A0A9W7GNF7_9STRA</name>
<keyword evidence="6 9" id="KW-0472">Membrane</keyword>
<dbReference type="Gene3D" id="1.10.287.70">
    <property type="match status" value="1"/>
</dbReference>
<evidence type="ECO:0000256" key="3">
    <source>
        <dbReference type="ARBA" id="ARBA00022692"/>
    </source>
</evidence>
<evidence type="ECO:0000256" key="7">
    <source>
        <dbReference type="ARBA" id="ARBA00023303"/>
    </source>
</evidence>
<sequence length="793" mass="88704">MVGYGDPEISPGSPSSPGSGSWSDGVPRQNTDDITDYTKATKRNNGKYSLADRMREEENEKLHRGSMAHVQNMASSSSDREEGLVGSPKPSKGSPKESSPRPVSSPDASSTEEGPAIEGRLSNAAKNWEKIRLANKMAQGFKAVHEDIQKLGATADDEHIDWTEVYKGDDNAQRLQEKKYIVDPHGTFRITWDIFMSLILLYIAFYVPYRVCLYWDDENTSQGMQVVEYISDGLFGIDIILNFFTAYHDPSSGVLVTSHRKIALHYIKTYFIIDLMASFPFGLVLDGSAKTLNKSGKVMRLPRLIKFLRLMRLLKLLRVVRLRQFVSRVETDFSIHHGISRMLKIIFTVLLVTHLVGCLWYMIGRTGGEGDINGGWQWRYQMTNHTLEEQYVTSLYWAFSTLTTVGYGDISARTPQEQIYSMLMMLLGVSWYAYIVSSMSTIMGSFDRQNKAIKEKMNSVNAFIQDAKLPMGTAKQIRTYYDFALTANKNKSLLNSSMYNADSILAELSSGLRAEVLLFVERELIRRIPFLKDKIPQFVADVITMLQPMVFQEGDFIIKEGSAADEMYFLVKGRCAVYYGNKKVVSITEGSYFGEVGCIMGGIRRAGIKALTLCELQALARRNLNILLAEYPDVGDELKKVAYQRANQVRSSTMQKKQVAGVRKMLAERDRIISNSPKGASRRMSSPGRVDDRNKEMDKRVKNSASAGGKGSPGKGKRKGSPDNRGQRKSLTSATLVGEKTLSRGMSITSGFGKHDTRQVQDGRVGKDSVVEHANAMLLAKMEAITSSFLEKN</sequence>
<dbReference type="SMART" id="SM00100">
    <property type="entry name" value="cNMP"/>
    <property type="match status" value="1"/>
</dbReference>
<dbReference type="InterPro" id="IPR018490">
    <property type="entry name" value="cNMP-bd_dom_sf"/>
</dbReference>
<keyword evidence="7" id="KW-0407">Ion channel</keyword>
<evidence type="ECO:0000256" key="6">
    <source>
        <dbReference type="ARBA" id="ARBA00023136"/>
    </source>
</evidence>
<feature type="compositionally biased region" description="Basic and acidic residues" evidence="8">
    <location>
        <begin position="50"/>
        <end position="63"/>
    </location>
</feature>
<dbReference type="Gene3D" id="1.10.287.630">
    <property type="entry name" value="Helix hairpin bin"/>
    <property type="match status" value="1"/>
</dbReference>
<feature type="region of interest" description="Disordered" evidence="8">
    <location>
        <begin position="667"/>
        <end position="740"/>
    </location>
</feature>
<dbReference type="InterPro" id="IPR003938">
    <property type="entry name" value="K_chnl_volt-dep_EAG/ELK/ERG"/>
</dbReference>
<feature type="region of interest" description="Disordered" evidence="8">
    <location>
        <begin position="1"/>
        <end position="119"/>
    </location>
</feature>
<dbReference type="FunFam" id="1.10.287.70:FF:000123">
    <property type="entry name" value="Potassium channel KAT3"/>
    <property type="match status" value="1"/>
</dbReference>
<dbReference type="GO" id="GO:0005249">
    <property type="term" value="F:voltage-gated potassium channel activity"/>
    <property type="evidence" value="ECO:0007669"/>
    <property type="project" value="InterPro"/>
</dbReference>
<feature type="compositionally biased region" description="Basic and acidic residues" evidence="8">
    <location>
        <begin position="689"/>
        <end position="701"/>
    </location>
</feature>